<evidence type="ECO:0000313" key="6">
    <source>
        <dbReference type="Proteomes" id="UP000259273"/>
    </source>
</evidence>
<feature type="non-terminal residue" evidence="5">
    <location>
        <position position="249"/>
    </location>
</feature>
<dbReference type="GO" id="GO:1990281">
    <property type="term" value="C:efflux pump complex"/>
    <property type="evidence" value="ECO:0007669"/>
    <property type="project" value="TreeGrafter"/>
</dbReference>
<protein>
    <submittedName>
        <fullName evidence="5">Efflux RND transporter periplasmic adaptor subunit</fullName>
    </submittedName>
</protein>
<dbReference type="InterPro" id="IPR006143">
    <property type="entry name" value="RND_pump_MFP"/>
</dbReference>
<dbReference type="Gene3D" id="2.40.30.170">
    <property type="match status" value="1"/>
</dbReference>
<organism evidence="5 6">
    <name type="scientific">Haliea salexigens</name>
    <dbReference type="NCBI Taxonomy" id="287487"/>
    <lineage>
        <taxon>Bacteria</taxon>
        <taxon>Pseudomonadati</taxon>
        <taxon>Pseudomonadota</taxon>
        <taxon>Gammaproteobacteria</taxon>
        <taxon>Cellvibrionales</taxon>
        <taxon>Halieaceae</taxon>
        <taxon>Haliea</taxon>
    </lineage>
</organism>
<feature type="signal peptide" evidence="3">
    <location>
        <begin position="1"/>
        <end position="27"/>
    </location>
</feature>
<reference evidence="5 6" key="1">
    <citation type="journal article" date="2018" name="Nat. Biotechnol.">
        <title>A standardized bacterial taxonomy based on genome phylogeny substantially revises the tree of life.</title>
        <authorList>
            <person name="Parks D.H."/>
            <person name="Chuvochina M."/>
            <person name="Waite D.W."/>
            <person name="Rinke C."/>
            <person name="Skarshewski A."/>
            <person name="Chaumeil P.A."/>
            <person name="Hugenholtz P."/>
        </authorList>
    </citation>
    <scope>NUCLEOTIDE SEQUENCE [LARGE SCALE GENOMIC DNA]</scope>
    <source>
        <strain evidence="5">UBA9158</strain>
    </source>
</reference>
<dbReference type="GO" id="GO:0015562">
    <property type="term" value="F:efflux transmembrane transporter activity"/>
    <property type="evidence" value="ECO:0007669"/>
    <property type="project" value="TreeGrafter"/>
</dbReference>
<dbReference type="Proteomes" id="UP000259273">
    <property type="component" value="Unassembled WGS sequence"/>
</dbReference>
<dbReference type="EMBL" id="DMND01000152">
    <property type="protein sequence ID" value="HAN28317.1"/>
    <property type="molecule type" value="Genomic_DNA"/>
</dbReference>
<keyword evidence="3" id="KW-0732">Signal</keyword>
<dbReference type="PANTHER" id="PTHR30469:SF12">
    <property type="entry name" value="MULTIDRUG RESISTANCE PROTEIN MDTA"/>
    <property type="match status" value="1"/>
</dbReference>
<dbReference type="InterPro" id="IPR058625">
    <property type="entry name" value="MdtA-like_BSH"/>
</dbReference>
<dbReference type="Pfam" id="PF25917">
    <property type="entry name" value="BSH_RND"/>
    <property type="match status" value="1"/>
</dbReference>
<name>A0A3C1KNR1_9GAMM</name>
<accession>A0A3C1KNR1</accession>
<feature type="domain" description="Multidrug resistance protein MdtA-like barrel-sandwich hybrid" evidence="4">
    <location>
        <begin position="71"/>
        <end position="206"/>
    </location>
</feature>
<proteinExistence type="inferred from homology"/>
<comment type="similarity">
    <text evidence="1">Belongs to the membrane fusion protein (MFP) (TC 8.A.1) family.</text>
</comment>
<comment type="caution">
    <text evidence="5">The sequence shown here is derived from an EMBL/GenBank/DDBJ whole genome shotgun (WGS) entry which is preliminary data.</text>
</comment>
<evidence type="ECO:0000313" key="5">
    <source>
        <dbReference type="EMBL" id="HAN28317.1"/>
    </source>
</evidence>
<evidence type="ECO:0000256" key="3">
    <source>
        <dbReference type="SAM" id="SignalP"/>
    </source>
</evidence>
<keyword evidence="2" id="KW-0175">Coiled coil</keyword>
<feature type="chain" id="PRO_5017605634" evidence="3">
    <location>
        <begin position="28"/>
        <end position="249"/>
    </location>
</feature>
<dbReference type="Gene3D" id="2.40.50.100">
    <property type="match status" value="1"/>
</dbReference>
<dbReference type="Gene3D" id="1.10.287.470">
    <property type="entry name" value="Helix hairpin bin"/>
    <property type="match status" value="1"/>
</dbReference>
<sequence>MPIRRKSALLPLLVIAVAIAGYAGLHAAAPEPEQDTTPARPISVFTATVRAEETRLTVHTQGEVRAATELDLVAQVGGRIVAVAQEFTEGGRIAAGETLLEIEDTDYRLALSEARAVVAEADVRVQQALADADVARQQLRNEPGASPLARKQPQLAEAHALLEAASARLEQAELNLERTRVHLPFDGRLLSTQVNVGQYVTPGSPLGRAFATSRVEVRLPLSDDQLAALDLPIGFTAEAGQEPPVTFKA</sequence>
<gene>
    <name evidence="5" type="ORF">DCP75_11475</name>
</gene>
<dbReference type="NCBIfam" id="TIGR01730">
    <property type="entry name" value="RND_mfp"/>
    <property type="match status" value="1"/>
</dbReference>
<evidence type="ECO:0000256" key="1">
    <source>
        <dbReference type="ARBA" id="ARBA00009477"/>
    </source>
</evidence>
<evidence type="ECO:0000259" key="4">
    <source>
        <dbReference type="Pfam" id="PF25917"/>
    </source>
</evidence>
<dbReference type="PANTHER" id="PTHR30469">
    <property type="entry name" value="MULTIDRUG RESISTANCE PROTEIN MDTA"/>
    <property type="match status" value="1"/>
</dbReference>
<dbReference type="AlphaFoldDB" id="A0A3C1KNR1"/>
<dbReference type="STRING" id="1121937.GCA_000423125_00473"/>
<dbReference type="SUPFAM" id="SSF111369">
    <property type="entry name" value="HlyD-like secretion proteins"/>
    <property type="match status" value="1"/>
</dbReference>
<evidence type="ECO:0000256" key="2">
    <source>
        <dbReference type="SAM" id="Coils"/>
    </source>
</evidence>
<feature type="coiled-coil region" evidence="2">
    <location>
        <begin position="155"/>
        <end position="182"/>
    </location>
</feature>